<dbReference type="SUPFAM" id="SSF46689">
    <property type="entry name" value="Homeodomain-like"/>
    <property type="match status" value="1"/>
</dbReference>
<sequence>MTAARPGPAGAPRDARAAAAGGRDTGRHDSAGRVYGGADARTRHAERLARLEEAGLELFATAGYQQTTVADVCERAKVSRRHFYEQFADREALLRHLYTAVHDRGRAAVAAALAEGAPAAGTGDGAVAPLVARGLTAYIEAILADPRGLRVALVEVVGVSAELEAYRLANRDQWARTIRAAAEAAGARPVAPWVHAAFIPSVNEFVLAWWQYAEDRSDPAELVRVLTSVLTNLLVTAPSDRN</sequence>
<dbReference type="InterPro" id="IPR050109">
    <property type="entry name" value="HTH-type_TetR-like_transc_reg"/>
</dbReference>
<dbReference type="EMBL" id="JAGXOE010000009">
    <property type="protein sequence ID" value="MBS4100801.1"/>
    <property type="molecule type" value="Genomic_DNA"/>
</dbReference>
<gene>
    <name evidence="5" type="ORF">KFZ73_06065</name>
</gene>
<dbReference type="InterPro" id="IPR036271">
    <property type="entry name" value="Tet_transcr_reg_TetR-rel_C_sf"/>
</dbReference>
<evidence type="ECO:0000256" key="3">
    <source>
        <dbReference type="SAM" id="MobiDB-lite"/>
    </source>
</evidence>
<feature type="region of interest" description="Disordered" evidence="3">
    <location>
        <begin position="1"/>
        <end position="38"/>
    </location>
</feature>
<reference evidence="5 6" key="1">
    <citation type="submission" date="2021-04" db="EMBL/GenBank/DDBJ databases">
        <title>Whole genome sequence analysis of a thiophenic sulfur metabolizing bacteria.</title>
        <authorList>
            <person name="Akhtar N."/>
            <person name="Akram J."/>
            <person name="Aslam A."/>
        </authorList>
    </citation>
    <scope>NUCLEOTIDE SEQUENCE [LARGE SCALE GENOMIC DNA]</scope>
    <source>
        <strain evidence="5 6">3OW</strain>
    </source>
</reference>
<dbReference type="RefSeq" id="WP_212553230.1">
    <property type="nucleotide sequence ID" value="NZ_JAGXOE010000009.1"/>
</dbReference>
<dbReference type="Gene3D" id="1.10.357.10">
    <property type="entry name" value="Tetracycline Repressor, domain 2"/>
    <property type="match status" value="1"/>
</dbReference>
<keyword evidence="6" id="KW-1185">Reference proteome</keyword>
<name>A0ABS5N974_TSUPA</name>
<organism evidence="5 6">
    <name type="scientific">Tsukamurella paurometabola</name>
    <name type="common">Corynebacterium paurometabolum</name>
    <dbReference type="NCBI Taxonomy" id="2061"/>
    <lineage>
        <taxon>Bacteria</taxon>
        <taxon>Bacillati</taxon>
        <taxon>Actinomycetota</taxon>
        <taxon>Actinomycetes</taxon>
        <taxon>Mycobacteriales</taxon>
        <taxon>Tsukamurellaceae</taxon>
        <taxon>Tsukamurella</taxon>
    </lineage>
</organism>
<feature type="compositionally biased region" description="Low complexity" evidence="3">
    <location>
        <begin position="1"/>
        <end position="22"/>
    </location>
</feature>
<dbReference type="Pfam" id="PF00440">
    <property type="entry name" value="TetR_N"/>
    <property type="match status" value="1"/>
</dbReference>
<dbReference type="Gene3D" id="1.10.10.60">
    <property type="entry name" value="Homeodomain-like"/>
    <property type="match status" value="1"/>
</dbReference>
<proteinExistence type="predicted"/>
<dbReference type="PANTHER" id="PTHR30055:SF226">
    <property type="entry name" value="HTH-TYPE TRANSCRIPTIONAL REGULATOR PKSA"/>
    <property type="match status" value="1"/>
</dbReference>
<evidence type="ECO:0000256" key="1">
    <source>
        <dbReference type="ARBA" id="ARBA00023125"/>
    </source>
</evidence>
<feature type="domain" description="HTH tetR-type" evidence="4">
    <location>
        <begin position="45"/>
        <end position="105"/>
    </location>
</feature>
<dbReference type="Proteomes" id="UP000676853">
    <property type="component" value="Unassembled WGS sequence"/>
</dbReference>
<keyword evidence="1 2" id="KW-0238">DNA-binding</keyword>
<comment type="caution">
    <text evidence="5">The sequence shown here is derived from an EMBL/GenBank/DDBJ whole genome shotgun (WGS) entry which is preliminary data.</text>
</comment>
<dbReference type="PROSITE" id="PS50977">
    <property type="entry name" value="HTH_TETR_2"/>
    <property type="match status" value="1"/>
</dbReference>
<feature type="DNA-binding region" description="H-T-H motif" evidence="2">
    <location>
        <begin position="68"/>
        <end position="87"/>
    </location>
</feature>
<evidence type="ECO:0000256" key="2">
    <source>
        <dbReference type="PROSITE-ProRule" id="PRU00335"/>
    </source>
</evidence>
<dbReference type="InterPro" id="IPR009057">
    <property type="entry name" value="Homeodomain-like_sf"/>
</dbReference>
<evidence type="ECO:0000313" key="5">
    <source>
        <dbReference type="EMBL" id="MBS4100801.1"/>
    </source>
</evidence>
<accession>A0ABS5N974</accession>
<protein>
    <submittedName>
        <fullName evidence="5">TetR/AcrR family transcriptional regulator</fullName>
    </submittedName>
</protein>
<dbReference type="SUPFAM" id="SSF48498">
    <property type="entry name" value="Tetracyclin repressor-like, C-terminal domain"/>
    <property type="match status" value="1"/>
</dbReference>
<evidence type="ECO:0000259" key="4">
    <source>
        <dbReference type="PROSITE" id="PS50977"/>
    </source>
</evidence>
<dbReference type="InterPro" id="IPR001647">
    <property type="entry name" value="HTH_TetR"/>
</dbReference>
<evidence type="ECO:0000313" key="6">
    <source>
        <dbReference type="Proteomes" id="UP000676853"/>
    </source>
</evidence>
<dbReference type="PANTHER" id="PTHR30055">
    <property type="entry name" value="HTH-TYPE TRANSCRIPTIONAL REGULATOR RUTR"/>
    <property type="match status" value="1"/>
</dbReference>